<evidence type="ECO:0000313" key="3">
    <source>
        <dbReference type="EMBL" id="KAK6916377.1"/>
    </source>
</evidence>
<keyword evidence="2" id="KW-0677">Repeat</keyword>
<keyword evidence="1" id="KW-0433">Leucine-rich repeat</keyword>
<accession>A0AAN8UVT0</accession>
<dbReference type="Proteomes" id="UP001370490">
    <property type="component" value="Unassembled WGS sequence"/>
</dbReference>
<dbReference type="PANTHER" id="PTHR48065:SF11">
    <property type="entry name" value="OS11G0213300 PROTEIN"/>
    <property type="match status" value="1"/>
</dbReference>
<gene>
    <name evidence="3" type="ORF">RJ641_019238</name>
</gene>
<dbReference type="Pfam" id="PF13855">
    <property type="entry name" value="LRR_8"/>
    <property type="match status" value="1"/>
</dbReference>
<dbReference type="PANTHER" id="PTHR48065">
    <property type="entry name" value="OS10G0469600 PROTEIN"/>
    <property type="match status" value="1"/>
</dbReference>
<name>A0AAN8UVT0_9MAGN</name>
<dbReference type="SUPFAM" id="SSF52058">
    <property type="entry name" value="L domain-like"/>
    <property type="match status" value="1"/>
</dbReference>
<evidence type="ECO:0000313" key="4">
    <source>
        <dbReference type="Proteomes" id="UP001370490"/>
    </source>
</evidence>
<organism evidence="3 4">
    <name type="scientific">Dillenia turbinata</name>
    <dbReference type="NCBI Taxonomy" id="194707"/>
    <lineage>
        <taxon>Eukaryota</taxon>
        <taxon>Viridiplantae</taxon>
        <taxon>Streptophyta</taxon>
        <taxon>Embryophyta</taxon>
        <taxon>Tracheophyta</taxon>
        <taxon>Spermatophyta</taxon>
        <taxon>Magnoliopsida</taxon>
        <taxon>eudicotyledons</taxon>
        <taxon>Gunneridae</taxon>
        <taxon>Pentapetalae</taxon>
        <taxon>Dilleniales</taxon>
        <taxon>Dilleniaceae</taxon>
        <taxon>Dillenia</taxon>
    </lineage>
</organism>
<sequence>MQNNLFTGRIPSSMGYLSYLVSLHLEDNSLSGGLPSSLQNCSSLKTLVLSMNSFTGKLPPWIGSLGNLRFLSIRSNGFEEKVSTFVLFENRNQNDQKSTSQISLRAFSKPTGTGHLQTPILRNN</sequence>
<proteinExistence type="predicted"/>
<protein>
    <submittedName>
        <fullName evidence="3">Leucine-rich repeat</fullName>
    </submittedName>
</protein>
<evidence type="ECO:0000256" key="2">
    <source>
        <dbReference type="ARBA" id="ARBA00022737"/>
    </source>
</evidence>
<dbReference type="InterPro" id="IPR032675">
    <property type="entry name" value="LRR_dom_sf"/>
</dbReference>
<dbReference type="FunFam" id="3.80.10.10:FF:000383">
    <property type="entry name" value="Leucine-rich repeat receptor protein kinase EMS1"/>
    <property type="match status" value="1"/>
</dbReference>
<dbReference type="InterPro" id="IPR001611">
    <property type="entry name" value="Leu-rich_rpt"/>
</dbReference>
<dbReference type="AlphaFoldDB" id="A0AAN8UVT0"/>
<dbReference type="Gene3D" id="3.80.10.10">
    <property type="entry name" value="Ribonuclease Inhibitor"/>
    <property type="match status" value="1"/>
</dbReference>
<evidence type="ECO:0000256" key="1">
    <source>
        <dbReference type="ARBA" id="ARBA00022614"/>
    </source>
</evidence>
<reference evidence="3 4" key="1">
    <citation type="submission" date="2023-12" db="EMBL/GenBank/DDBJ databases">
        <title>A high-quality genome assembly for Dillenia turbinata (Dilleniales).</title>
        <authorList>
            <person name="Chanderbali A."/>
        </authorList>
    </citation>
    <scope>NUCLEOTIDE SEQUENCE [LARGE SCALE GENOMIC DNA]</scope>
    <source>
        <strain evidence="3">LSX21</strain>
        <tissue evidence="3">Leaf</tissue>
    </source>
</reference>
<keyword evidence="4" id="KW-1185">Reference proteome</keyword>
<comment type="caution">
    <text evidence="3">The sequence shown here is derived from an EMBL/GenBank/DDBJ whole genome shotgun (WGS) entry which is preliminary data.</text>
</comment>
<dbReference type="EMBL" id="JBAMMX010000024">
    <property type="protein sequence ID" value="KAK6916377.1"/>
    <property type="molecule type" value="Genomic_DNA"/>
</dbReference>